<name>A0AAW1YQ63_RUBAR</name>
<dbReference type="Proteomes" id="UP001457282">
    <property type="component" value="Unassembled WGS sequence"/>
</dbReference>
<dbReference type="AlphaFoldDB" id="A0AAW1YQ63"/>
<evidence type="ECO:0000313" key="1">
    <source>
        <dbReference type="EMBL" id="KAK9950744.1"/>
    </source>
</evidence>
<keyword evidence="2" id="KW-1185">Reference proteome</keyword>
<organism evidence="1 2">
    <name type="scientific">Rubus argutus</name>
    <name type="common">Southern blackberry</name>
    <dbReference type="NCBI Taxonomy" id="59490"/>
    <lineage>
        <taxon>Eukaryota</taxon>
        <taxon>Viridiplantae</taxon>
        <taxon>Streptophyta</taxon>
        <taxon>Embryophyta</taxon>
        <taxon>Tracheophyta</taxon>
        <taxon>Spermatophyta</taxon>
        <taxon>Magnoliopsida</taxon>
        <taxon>eudicotyledons</taxon>
        <taxon>Gunneridae</taxon>
        <taxon>Pentapetalae</taxon>
        <taxon>rosids</taxon>
        <taxon>fabids</taxon>
        <taxon>Rosales</taxon>
        <taxon>Rosaceae</taxon>
        <taxon>Rosoideae</taxon>
        <taxon>Rosoideae incertae sedis</taxon>
        <taxon>Rubus</taxon>
    </lineage>
</organism>
<protein>
    <submittedName>
        <fullName evidence="1">Uncharacterized protein</fullName>
    </submittedName>
</protein>
<gene>
    <name evidence="1" type="ORF">M0R45_006216</name>
</gene>
<reference evidence="1 2" key="1">
    <citation type="journal article" date="2023" name="G3 (Bethesda)">
        <title>A chromosome-length genome assembly and annotation of blackberry (Rubus argutus, cv. 'Hillquist').</title>
        <authorList>
            <person name="Bruna T."/>
            <person name="Aryal R."/>
            <person name="Dudchenko O."/>
            <person name="Sargent D.J."/>
            <person name="Mead D."/>
            <person name="Buti M."/>
            <person name="Cavallini A."/>
            <person name="Hytonen T."/>
            <person name="Andres J."/>
            <person name="Pham M."/>
            <person name="Weisz D."/>
            <person name="Mascagni F."/>
            <person name="Usai G."/>
            <person name="Natali L."/>
            <person name="Bassil N."/>
            <person name="Fernandez G.E."/>
            <person name="Lomsadze A."/>
            <person name="Armour M."/>
            <person name="Olukolu B."/>
            <person name="Poorten T."/>
            <person name="Britton C."/>
            <person name="Davik J."/>
            <person name="Ashrafi H."/>
            <person name="Aiden E.L."/>
            <person name="Borodovsky M."/>
            <person name="Worthington M."/>
        </authorList>
    </citation>
    <scope>NUCLEOTIDE SEQUENCE [LARGE SCALE GENOMIC DNA]</scope>
    <source>
        <strain evidence="1">PI 553951</strain>
    </source>
</reference>
<dbReference type="EMBL" id="JBEDUW010000001">
    <property type="protein sequence ID" value="KAK9950744.1"/>
    <property type="molecule type" value="Genomic_DNA"/>
</dbReference>
<sequence>MEVNHKMNMILERYHVMILRMFMLRTISLILCPVMHSIVVAKWEDQVLGQLKTDTKTFGYSPRHQGGRGDRWNGRGHNFLNWATY</sequence>
<accession>A0AAW1YQ63</accession>
<comment type="caution">
    <text evidence="1">The sequence shown here is derived from an EMBL/GenBank/DDBJ whole genome shotgun (WGS) entry which is preliminary data.</text>
</comment>
<evidence type="ECO:0000313" key="2">
    <source>
        <dbReference type="Proteomes" id="UP001457282"/>
    </source>
</evidence>
<proteinExistence type="predicted"/>